<sequence length="187" mass="20492">MISNRTSFCFGGNSKDDQRYGCPPNYCGIKGSTSENKLAVHYGGASEFFKDDCAIVKVEENQQIAQNPEAATTRKGSCPWNITEDRKLLVDVTVPTNSTIHVEEAVFYEEKDSTAGVPIGVYLGCGAAVIVCLLIGGGIYYCCYKKKEGKLLNEKQNEQEVVQVVVITPRPVESKTSEVNVVGYFED</sequence>
<reference evidence="2" key="1">
    <citation type="submission" date="2022-11" db="UniProtKB">
        <authorList>
            <consortium name="WormBaseParasite"/>
        </authorList>
    </citation>
    <scope>IDENTIFICATION</scope>
</reference>
<proteinExistence type="predicted"/>
<dbReference type="Proteomes" id="UP000887576">
    <property type="component" value="Unplaced"/>
</dbReference>
<evidence type="ECO:0000313" key="2">
    <source>
        <dbReference type="WBParaSite" id="JU765_v2.g14851.t1"/>
    </source>
</evidence>
<dbReference type="WBParaSite" id="JU765_v2.g14851.t1">
    <property type="protein sequence ID" value="JU765_v2.g14851.t1"/>
    <property type="gene ID" value="JU765_v2.g14851"/>
</dbReference>
<evidence type="ECO:0000313" key="1">
    <source>
        <dbReference type="Proteomes" id="UP000887576"/>
    </source>
</evidence>
<protein>
    <submittedName>
        <fullName evidence="2">CUB domain-containing protein</fullName>
    </submittedName>
</protein>
<organism evidence="1 2">
    <name type="scientific">Panagrolaimus sp. JU765</name>
    <dbReference type="NCBI Taxonomy" id="591449"/>
    <lineage>
        <taxon>Eukaryota</taxon>
        <taxon>Metazoa</taxon>
        <taxon>Ecdysozoa</taxon>
        <taxon>Nematoda</taxon>
        <taxon>Chromadorea</taxon>
        <taxon>Rhabditida</taxon>
        <taxon>Tylenchina</taxon>
        <taxon>Panagrolaimomorpha</taxon>
        <taxon>Panagrolaimoidea</taxon>
        <taxon>Panagrolaimidae</taxon>
        <taxon>Panagrolaimus</taxon>
    </lineage>
</organism>
<accession>A0AC34QBH8</accession>
<name>A0AC34QBH8_9BILA</name>